<keyword evidence="2" id="KW-1185">Reference proteome</keyword>
<dbReference type="Proteomes" id="UP001232148">
    <property type="component" value="Unassembled WGS sequence"/>
</dbReference>
<name>A0AAD9H6W0_9PEZI</name>
<dbReference type="AlphaFoldDB" id="A0AAD9H6W0"/>
<evidence type="ECO:0000313" key="2">
    <source>
        <dbReference type="Proteomes" id="UP001232148"/>
    </source>
</evidence>
<comment type="caution">
    <text evidence="1">The sequence shown here is derived from an EMBL/GenBank/DDBJ whole genome shotgun (WGS) entry which is preliminary data.</text>
</comment>
<dbReference type="EMBL" id="MU843031">
    <property type="protein sequence ID" value="KAK2022689.1"/>
    <property type="molecule type" value="Genomic_DNA"/>
</dbReference>
<protein>
    <submittedName>
        <fullName evidence="1">Uncharacterized protein</fullName>
    </submittedName>
</protein>
<reference evidence="1" key="1">
    <citation type="submission" date="2021-06" db="EMBL/GenBank/DDBJ databases">
        <title>Comparative genomics, transcriptomics and evolutionary studies reveal genomic signatures of adaptation to plant cell wall in hemibiotrophic fungi.</title>
        <authorList>
            <consortium name="DOE Joint Genome Institute"/>
            <person name="Baroncelli R."/>
            <person name="Diaz J.F."/>
            <person name="Benocci T."/>
            <person name="Peng M."/>
            <person name="Battaglia E."/>
            <person name="Haridas S."/>
            <person name="Andreopoulos W."/>
            <person name="Labutti K."/>
            <person name="Pangilinan J."/>
            <person name="Floch G.L."/>
            <person name="Makela M.R."/>
            <person name="Henrissat B."/>
            <person name="Grigoriev I.V."/>
            <person name="Crouch J.A."/>
            <person name="De Vries R.P."/>
            <person name="Sukno S.A."/>
            <person name="Thon M.R."/>
        </authorList>
    </citation>
    <scope>NUCLEOTIDE SEQUENCE</scope>
    <source>
        <strain evidence="1">MAFF235873</strain>
    </source>
</reference>
<gene>
    <name evidence="1" type="ORF">LX32DRAFT_186330</name>
</gene>
<organism evidence="1 2">
    <name type="scientific">Colletotrichum zoysiae</name>
    <dbReference type="NCBI Taxonomy" id="1216348"/>
    <lineage>
        <taxon>Eukaryota</taxon>
        <taxon>Fungi</taxon>
        <taxon>Dikarya</taxon>
        <taxon>Ascomycota</taxon>
        <taxon>Pezizomycotina</taxon>
        <taxon>Sordariomycetes</taxon>
        <taxon>Hypocreomycetidae</taxon>
        <taxon>Glomerellales</taxon>
        <taxon>Glomerellaceae</taxon>
        <taxon>Colletotrichum</taxon>
        <taxon>Colletotrichum graminicola species complex</taxon>
    </lineage>
</organism>
<sequence length="73" mass="7864">MLVSFLFSHFQIACSPNSRKPNGQRLVVDDDDDGSIAFGAPVTVVSPPARISNSLRPISYGFRLRVSHGHPAG</sequence>
<accession>A0AAD9H6W0</accession>
<evidence type="ECO:0000313" key="1">
    <source>
        <dbReference type="EMBL" id="KAK2022689.1"/>
    </source>
</evidence>
<proteinExistence type="predicted"/>